<proteinExistence type="predicted"/>
<dbReference type="InterPro" id="IPR033121">
    <property type="entry name" value="PEPTIDASE_A1"/>
</dbReference>
<gene>
    <name evidence="2" type="ORF">FIBSPDRAFT_1052629</name>
</gene>
<dbReference type="STRING" id="436010.A0A165WXR6"/>
<evidence type="ECO:0000313" key="2">
    <source>
        <dbReference type="EMBL" id="KZP08013.1"/>
    </source>
</evidence>
<dbReference type="InterPro" id="IPR021109">
    <property type="entry name" value="Peptidase_aspartic_dom_sf"/>
</dbReference>
<keyword evidence="3" id="KW-1185">Reference proteome</keyword>
<reference evidence="2 3" key="1">
    <citation type="journal article" date="2016" name="Mol. Biol. Evol.">
        <title>Comparative Genomics of Early-Diverging Mushroom-Forming Fungi Provides Insights into the Origins of Lignocellulose Decay Capabilities.</title>
        <authorList>
            <person name="Nagy L.G."/>
            <person name="Riley R."/>
            <person name="Tritt A."/>
            <person name="Adam C."/>
            <person name="Daum C."/>
            <person name="Floudas D."/>
            <person name="Sun H."/>
            <person name="Yadav J.S."/>
            <person name="Pangilinan J."/>
            <person name="Larsson K.H."/>
            <person name="Matsuura K."/>
            <person name="Barry K."/>
            <person name="Labutti K."/>
            <person name="Kuo R."/>
            <person name="Ohm R.A."/>
            <person name="Bhattacharya S.S."/>
            <person name="Shirouzu T."/>
            <person name="Yoshinaga Y."/>
            <person name="Martin F.M."/>
            <person name="Grigoriev I.V."/>
            <person name="Hibbett D.S."/>
        </authorList>
    </citation>
    <scope>NUCLEOTIDE SEQUENCE [LARGE SCALE GENOMIC DNA]</scope>
    <source>
        <strain evidence="2 3">CBS 109695</strain>
    </source>
</reference>
<protein>
    <recommendedName>
        <fullName evidence="1">Peptidase A1 domain-containing protein</fullName>
    </recommendedName>
</protein>
<dbReference type="EMBL" id="KV417733">
    <property type="protein sequence ID" value="KZP08013.1"/>
    <property type="molecule type" value="Genomic_DNA"/>
</dbReference>
<organism evidence="2 3">
    <name type="scientific">Athelia psychrophila</name>
    <dbReference type="NCBI Taxonomy" id="1759441"/>
    <lineage>
        <taxon>Eukaryota</taxon>
        <taxon>Fungi</taxon>
        <taxon>Dikarya</taxon>
        <taxon>Basidiomycota</taxon>
        <taxon>Agaricomycotina</taxon>
        <taxon>Agaricomycetes</taxon>
        <taxon>Agaricomycetidae</taxon>
        <taxon>Atheliales</taxon>
        <taxon>Atheliaceae</taxon>
        <taxon>Athelia</taxon>
    </lineage>
</organism>
<evidence type="ECO:0000313" key="3">
    <source>
        <dbReference type="Proteomes" id="UP000076532"/>
    </source>
</evidence>
<dbReference type="SUPFAM" id="SSF50630">
    <property type="entry name" value="Acid proteases"/>
    <property type="match status" value="1"/>
</dbReference>
<name>A0A165WXR6_9AGAM</name>
<dbReference type="AlphaFoldDB" id="A0A165WXR6"/>
<dbReference type="Pfam" id="PF00026">
    <property type="entry name" value="Asp"/>
    <property type="match status" value="1"/>
</dbReference>
<evidence type="ECO:0000259" key="1">
    <source>
        <dbReference type="Pfam" id="PF00026"/>
    </source>
</evidence>
<dbReference type="Gene3D" id="2.40.70.10">
    <property type="entry name" value="Acid Proteases"/>
    <property type="match status" value="1"/>
</dbReference>
<dbReference type="Proteomes" id="UP000076532">
    <property type="component" value="Unassembled WGS sequence"/>
</dbReference>
<sequence length="200" mass="22114">MKFQPTSSEQYVVNVTIGGQVVALAVDTGSSDHWVHVHVQDQLKTISETDIDITLNYGIGSASGNAVYGAADLGEYAVPSQAFLDVNEAADHRARLEPEGHPSSPIFSDVSPGTVHSLSTEYRPQQDQRRVPHPHAPLPVYSPAQRGISPRLHLHPHDLLLDYDRVVLQRVHVHGAQSLLASMRLWMSWRRTRTTVRAPP</sequence>
<feature type="domain" description="Peptidase A1" evidence="1">
    <location>
        <begin position="10"/>
        <end position="91"/>
    </location>
</feature>
<dbReference type="OrthoDB" id="771136at2759"/>
<accession>A0A165WXR6</accession>